<protein>
    <submittedName>
        <fullName evidence="6">Acetylglucosamine-6-sulfatase</fullName>
    </submittedName>
</protein>
<keyword evidence="4" id="KW-0325">Glycoprotein</keyword>
<dbReference type="OrthoDB" id="9795675at2"/>
<dbReference type="SUPFAM" id="SSF53649">
    <property type="entry name" value="Alkaline phosphatase-like"/>
    <property type="match status" value="1"/>
</dbReference>
<dbReference type="Pfam" id="PF00884">
    <property type="entry name" value="Sulfatase"/>
    <property type="match status" value="1"/>
</dbReference>
<dbReference type="PATRIC" id="fig|1219045.3.peg.875"/>
<evidence type="ECO:0000259" key="5">
    <source>
        <dbReference type="Pfam" id="PF00884"/>
    </source>
</evidence>
<evidence type="ECO:0000313" key="7">
    <source>
        <dbReference type="Proteomes" id="UP000024284"/>
    </source>
</evidence>
<dbReference type="PANTHER" id="PTHR43108:SF8">
    <property type="entry name" value="SD21168P"/>
    <property type="match status" value="1"/>
</dbReference>
<dbReference type="InterPro" id="IPR000917">
    <property type="entry name" value="Sulfatase_N"/>
</dbReference>
<gene>
    <name evidence="6" type="ORF">BV98_000860</name>
</gene>
<dbReference type="InterPro" id="IPR017850">
    <property type="entry name" value="Alkaline_phosphatase_core_sf"/>
</dbReference>
<dbReference type="PROSITE" id="PS00523">
    <property type="entry name" value="SULFATASE_1"/>
    <property type="match status" value="1"/>
</dbReference>
<keyword evidence="3" id="KW-0378">Hydrolase</keyword>
<dbReference type="CDD" id="cd16031">
    <property type="entry name" value="G6S_like"/>
    <property type="match status" value="1"/>
</dbReference>
<evidence type="ECO:0000313" key="6">
    <source>
        <dbReference type="EMBL" id="KFG91367.1"/>
    </source>
</evidence>
<organism evidence="6 7">
    <name type="scientific">Sphingobium herbicidovorans (strain ATCC 700291 / DSM 11019 / CCUG 56400 / KCTC 2939 / LMG 18315 / NBRC 16415 / MH)</name>
    <name type="common">Sphingomonas herbicidovorans</name>
    <dbReference type="NCBI Taxonomy" id="1219045"/>
    <lineage>
        <taxon>Bacteria</taxon>
        <taxon>Pseudomonadati</taxon>
        <taxon>Pseudomonadota</taxon>
        <taxon>Alphaproteobacteria</taxon>
        <taxon>Sphingomonadales</taxon>
        <taxon>Sphingomonadaceae</taxon>
        <taxon>Sphingobium</taxon>
    </lineage>
</organism>
<dbReference type="RefSeq" id="WP_081570358.1">
    <property type="nucleotide sequence ID" value="NZ_BCZD01000021.1"/>
</dbReference>
<dbReference type="AlphaFoldDB" id="A0A086PD99"/>
<evidence type="ECO:0000256" key="2">
    <source>
        <dbReference type="ARBA" id="ARBA00022729"/>
    </source>
</evidence>
<dbReference type="Proteomes" id="UP000024284">
    <property type="component" value="Unassembled WGS sequence"/>
</dbReference>
<evidence type="ECO:0000256" key="1">
    <source>
        <dbReference type="ARBA" id="ARBA00008779"/>
    </source>
</evidence>
<keyword evidence="7" id="KW-1185">Reference proteome</keyword>
<comment type="similarity">
    <text evidence="1">Belongs to the sulfatase family.</text>
</comment>
<feature type="domain" description="Sulfatase N-terminal" evidence="5">
    <location>
        <begin position="47"/>
        <end position="389"/>
    </location>
</feature>
<keyword evidence="2" id="KW-0732">Signal</keyword>
<dbReference type="EMBL" id="JFZA02000004">
    <property type="protein sequence ID" value="KFG91367.1"/>
    <property type="molecule type" value="Genomic_DNA"/>
</dbReference>
<name>A0A086PD99_SPHHM</name>
<evidence type="ECO:0000256" key="4">
    <source>
        <dbReference type="ARBA" id="ARBA00023180"/>
    </source>
</evidence>
<dbReference type="GO" id="GO:0016787">
    <property type="term" value="F:hydrolase activity"/>
    <property type="evidence" value="ECO:0007669"/>
    <property type="project" value="UniProtKB-KW"/>
</dbReference>
<dbReference type="PROSITE" id="PS00149">
    <property type="entry name" value="SULFATASE_2"/>
    <property type="match status" value="1"/>
</dbReference>
<sequence length="594" mass="67129">MSSIRRQIIGSAALIGALCLPIADAGARYSSPDHIAKDTNASQTRPRNIIFIILDDLRYDGMGFLQPQIRTPNIDKLAKSGTYFPNTVVTSSLCSPSRATILTGQTARNHGVVDNNNSSEKGLTYFPSYLQKVGYQTAFIGKWHMGQDSDAPRPGFDKWISFSGQGHYYPTEAIPADQVAKGRVNMLNVDGKRVPQRGYITDELTDYAMSWLQKERDANKPFFLYLSHKAVHSDPLPPPRYAHQYDKVKFKLPASAANTPENYKGKPMWVYNQRNSWHGVDFFYNSDMKMEDYLRYYYATLSAVDDSVGRIMAYLKKQGLEKDTLVVFTSDNGYQIGEHGLIDKRTAYEPSVKVPMIMVAPGTVPAGVVNPGRLRNLDYAPTFLDLAGAERPPQFEGQSAWPLITGKVTAKDWKAPDFVYEYYWEWSFSMTPGTFAIQRGDLKYIQYYGIYDTDELYDVAKDPDEMHNLIDDPAYVNAKVELRSALYKQLADRDGRHVIPYTGRMSIGSVRRRIGGTDAAPFPRQWFVEPNRADRFDDIVPDSSFKQKLHAQGKAFLDMPILGQGRSRVDVLAAEMRKLQENKPGEQSTEKPEQ</sequence>
<accession>A0A086PD99</accession>
<reference evidence="6" key="1">
    <citation type="submission" date="2014-08" db="EMBL/GenBank/DDBJ databases">
        <title>Draft genome sequences of Sphingobium herbicidovorans.</title>
        <authorList>
            <person name="Gan H.M."/>
            <person name="Gan H.Y."/>
            <person name="Savka M.A."/>
        </authorList>
    </citation>
    <scope>NUCLEOTIDE SEQUENCE [LARGE SCALE GENOMIC DNA]</scope>
    <source>
        <strain evidence="6">NBRC 16415</strain>
    </source>
</reference>
<proteinExistence type="inferred from homology"/>
<dbReference type="InterPro" id="IPR024607">
    <property type="entry name" value="Sulfatase_CS"/>
</dbReference>
<evidence type="ECO:0000256" key="3">
    <source>
        <dbReference type="ARBA" id="ARBA00022801"/>
    </source>
</evidence>
<dbReference type="eggNOG" id="COG3119">
    <property type="taxonomic scope" value="Bacteria"/>
</dbReference>
<dbReference type="STRING" id="76947.GCA_002080435_01929"/>
<comment type="caution">
    <text evidence="6">The sequence shown here is derived from an EMBL/GenBank/DDBJ whole genome shotgun (WGS) entry which is preliminary data.</text>
</comment>
<dbReference type="Gene3D" id="3.40.720.10">
    <property type="entry name" value="Alkaline Phosphatase, subunit A"/>
    <property type="match status" value="1"/>
</dbReference>
<dbReference type="PANTHER" id="PTHR43108">
    <property type="entry name" value="N-ACETYLGLUCOSAMINE-6-SULFATASE FAMILY MEMBER"/>
    <property type="match status" value="1"/>
</dbReference>